<dbReference type="PROSITE" id="PS50850">
    <property type="entry name" value="MFS"/>
    <property type="match status" value="1"/>
</dbReference>
<feature type="compositionally biased region" description="Basic and acidic residues" evidence="6">
    <location>
        <begin position="54"/>
        <end position="68"/>
    </location>
</feature>
<feature type="compositionally biased region" description="Basic and acidic residues" evidence="6">
    <location>
        <begin position="29"/>
        <end position="41"/>
    </location>
</feature>
<comment type="subcellular location">
    <subcellularLocation>
        <location evidence="1">Membrane</location>
        <topology evidence="1">Multi-pass membrane protein</topology>
    </subcellularLocation>
</comment>
<dbReference type="RefSeq" id="XP_025512687.1">
    <property type="nucleotide sequence ID" value="XM_025662443.1"/>
</dbReference>
<feature type="transmembrane region" description="Helical" evidence="7">
    <location>
        <begin position="107"/>
        <end position="131"/>
    </location>
</feature>
<organism evidence="9 10">
    <name type="scientific">Aspergillus piperis CBS 112811</name>
    <dbReference type="NCBI Taxonomy" id="1448313"/>
    <lineage>
        <taxon>Eukaryota</taxon>
        <taxon>Fungi</taxon>
        <taxon>Dikarya</taxon>
        <taxon>Ascomycota</taxon>
        <taxon>Pezizomycotina</taxon>
        <taxon>Eurotiomycetes</taxon>
        <taxon>Eurotiomycetidae</taxon>
        <taxon>Eurotiales</taxon>
        <taxon>Aspergillaceae</taxon>
        <taxon>Aspergillus</taxon>
        <taxon>Aspergillus subgen. Circumdati</taxon>
    </lineage>
</organism>
<gene>
    <name evidence="9" type="ORF">BO85DRAFT_471055</name>
</gene>
<dbReference type="GO" id="GO:0005886">
    <property type="term" value="C:plasma membrane"/>
    <property type="evidence" value="ECO:0007669"/>
    <property type="project" value="TreeGrafter"/>
</dbReference>
<dbReference type="FunFam" id="1.20.1250.20:FF:000172">
    <property type="entry name" value="MFS multidrug resistance transporter"/>
    <property type="match status" value="1"/>
</dbReference>
<dbReference type="InterPro" id="IPR036259">
    <property type="entry name" value="MFS_trans_sf"/>
</dbReference>
<feature type="transmembrane region" description="Helical" evidence="7">
    <location>
        <begin position="175"/>
        <end position="202"/>
    </location>
</feature>
<evidence type="ECO:0000256" key="5">
    <source>
        <dbReference type="ARBA" id="ARBA00023136"/>
    </source>
</evidence>
<dbReference type="EMBL" id="KZ825071">
    <property type="protein sequence ID" value="RAH54765.1"/>
    <property type="molecule type" value="Genomic_DNA"/>
</dbReference>
<dbReference type="CDD" id="cd17323">
    <property type="entry name" value="MFS_Tpo1_MDR_like"/>
    <property type="match status" value="1"/>
</dbReference>
<dbReference type="AlphaFoldDB" id="A0A8G1QZ09"/>
<reference evidence="9 10" key="1">
    <citation type="submission" date="2018-02" db="EMBL/GenBank/DDBJ databases">
        <title>The genomes of Aspergillus section Nigri reveals drivers in fungal speciation.</title>
        <authorList>
            <consortium name="DOE Joint Genome Institute"/>
            <person name="Vesth T.C."/>
            <person name="Nybo J."/>
            <person name="Theobald S."/>
            <person name="Brandl J."/>
            <person name="Frisvad J.C."/>
            <person name="Nielsen K.F."/>
            <person name="Lyhne E.K."/>
            <person name="Kogle M.E."/>
            <person name="Kuo A."/>
            <person name="Riley R."/>
            <person name="Clum A."/>
            <person name="Nolan M."/>
            <person name="Lipzen A."/>
            <person name="Salamov A."/>
            <person name="Henrissat B."/>
            <person name="Wiebenga A."/>
            <person name="De vries R.P."/>
            <person name="Grigoriev I.V."/>
            <person name="Mortensen U.H."/>
            <person name="Andersen M.R."/>
            <person name="Baker S.E."/>
        </authorList>
    </citation>
    <scope>NUCLEOTIDE SEQUENCE [LARGE SCALE GENOMIC DNA]</scope>
    <source>
        <strain evidence="9 10">CBS 112811</strain>
    </source>
</reference>
<dbReference type="GeneID" id="37165845"/>
<keyword evidence="3 7" id="KW-0812">Transmembrane</keyword>
<dbReference type="PANTHER" id="PTHR23502">
    <property type="entry name" value="MAJOR FACILITATOR SUPERFAMILY"/>
    <property type="match status" value="1"/>
</dbReference>
<evidence type="ECO:0000256" key="3">
    <source>
        <dbReference type="ARBA" id="ARBA00022692"/>
    </source>
</evidence>
<evidence type="ECO:0000256" key="4">
    <source>
        <dbReference type="ARBA" id="ARBA00022989"/>
    </source>
</evidence>
<feature type="transmembrane region" description="Helical" evidence="7">
    <location>
        <begin position="497"/>
        <end position="517"/>
    </location>
</feature>
<keyword evidence="2" id="KW-0813">Transport</keyword>
<feature type="transmembrane region" description="Helical" evidence="7">
    <location>
        <begin position="344"/>
        <end position="364"/>
    </location>
</feature>
<keyword evidence="5 7" id="KW-0472">Membrane</keyword>
<evidence type="ECO:0000256" key="1">
    <source>
        <dbReference type="ARBA" id="ARBA00004141"/>
    </source>
</evidence>
<dbReference type="Proteomes" id="UP000249526">
    <property type="component" value="Unassembled WGS sequence"/>
</dbReference>
<evidence type="ECO:0000259" key="8">
    <source>
        <dbReference type="PROSITE" id="PS50850"/>
    </source>
</evidence>
<accession>A0A8G1QZ09</accession>
<dbReference type="InterPro" id="IPR011701">
    <property type="entry name" value="MFS"/>
</dbReference>
<dbReference type="SUPFAM" id="SSF103473">
    <property type="entry name" value="MFS general substrate transporter"/>
    <property type="match status" value="1"/>
</dbReference>
<feature type="domain" description="Major facilitator superfamily (MFS) profile" evidence="8">
    <location>
        <begin position="109"/>
        <end position="522"/>
    </location>
</feature>
<dbReference type="Gene3D" id="1.20.1250.20">
    <property type="entry name" value="MFS general substrate transporter like domains"/>
    <property type="match status" value="1"/>
</dbReference>
<evidence type="ECO:0000256" key="7">
    <source>
        <dbReference type="SAM" id="Phobius"/>
    </source>
</evidence>
<dbReference type="InterPro" id="IPR020846">
    <property type="entry name" value="MFS_dom"/>
</dbReference>
<proteinExistence type="predicted"/>
<feature type="transmembrane region" description="Helical" evidence="7">
    <location>
        <begin position="474"/>
        <end position="491"/>
    </location>
</feature>
<feature type="region of interest" description="Disordered" evidence="6">
    <location>
        <begin position="1"/>
        <end position="70"/>
    </location>
</feature>
<feature type="transmembrane region" description="Helical" evidence="7">
    <location>
        <begin position="143"/>
        <end position="163"/>
    </location>
</feature>
<dbReference type="GO" id="GO:0015203">
    <property type="term" value="F:polyamine transmembrane transporter activity"/>
    <property type="evidence" value="ECO:0007669"/>
    <property type="project" value="TreeGrafter"/>
</dbReference>
<name>A0A8G1QZ09_9EURO</name>
<protein>
    <submittedName>
        <fullName evidence="9">MFS multidrug resistance transporter</fullName>
    </submittedName>
</protein>
<dbReference type="PANTHER" id="PTHR23502:SF5">
    <property type="entry name" value="QUINIDINE RESISTANCE PROTEIN 3"/>
    <property type="match status" value="1"/>
</dbReference>
<dbReference type="GO" id="GO:0010509">
    <property type="term" value="P:intracellular polyamine homeostasis"/>
    <property type="evidence" value="ECO:0007669"/>
    <property type="project" value="TreeGrafter"/>
</dbReference>
<dbReference type="Pfam" id="PF07690">
    <property type="entry name" value="MFS_1"/>
    <property type="match status" value="1"/>
</dbReference>
<keyword evidence="10" id="KW-1185">Reference proteome</keyword>
<sequence>MATATNGIPDADLVQTSPAGHTHPNAIRSNDEMIDEKRDPDSISQGSDDSPVIEGKDEESHVRTTFSDEEKEGPIVVPRLKRRGLFGQLSLLAEVENPKVYPRKTKWFITFVVAVAGAAAPMGSSIFFPSLSQVSMELGTSTTITNLSISLYMLSMSIFPLWWSSFSERLGRRTIYLVSFSLFVVFNSLCAISSSIAMLIVLRMLSGGASASVQAVGAGTIADLWDPQERGRAMNIFYLGPLCGPLIAPIVGGALAERWGWRSTLWFLAAYGGLTVVFIFFALPETLANTKLQTQEATIEQEETIRRQVSRVSSRQVVQFTTRWLKVLKMVFLDPLKIILYLRYPPVLLTVYYASITFGSLYVLNVSVEHTFSASPYNFSTIIVGLLYIPNSLGYVVASTFGGRWMDSIMQREAKRAKRYDEHGNLIYRVFWLAPMIANFFFGVGSMLIFGMATTMLTEFMPKKSSAGVALNNFMRNIFSCVGSVVTAPIIDAIGNGWLFTILGLVAFASSSVLFVMKVYGPRWRKSMDALRT</sequence>
<feature type="transmembrane region" description="Helical" evidence="7">
    <location>
        <begin position="376"/>
        <end position="398"/>
    </location>
</feature>
<keyword evidence="4 7" id="KW-1133">Transmembrane helix</keyword>
<evidence type="ECO:0000313" key="10">
    <source>
        <dbReference type="Proteomes" id="UP000249526"/>
    </source>
</evidence>
<feature type="transmembrane region" description="Helical" evidence="7">
    <location>
        <begin position="430"/>
        <end position="453"/>
    </location>
</feature>
<evidence type="ECO:0000313" key="9">
    <source>
        <dbReference type="EMBL" id="RAH54765.1"/>
    </source>
</evidence>
<evidence type="ECO:0000256" key="6">
    <source>
        <dbReference type="SAM" id="MobiDB-lite"/>
    </source>
</evidence>
<feature type="transmembrane region" description="Helical" evidence="7">
    <location>
        <begin position="236"/>
        <end position="256"/>
    </location>
</feature>
<feature type="transmembrane region" description="Helical" evidence="7">
    <location>
        <begin position="263"/>
        <end position="283"/>
    </location>
</feature>
<evidence type="ECO:0000256" key="2">
    <source>
        <dbReference type="ARBA" id="ARBA00022448"/>
    </source>
</evidence>